<evidence type="ECO:0000313" key="12">
    <source>
        <dbReference type="EMBL" id="VAX11513.1"/>
    </source>
</evidence>
<dbReference type="PROSITE" id="PS00409">
    <property type="entry name" value="PROKAR_NTER_METHYL"/>
    <property type="match status" value="1"/>
</dbReference>
<organism evidence="12">
    <name type="scientific">hydrothermal vent metagenome</name>
    <dbReference type="NCBI Taxonomy" id="652676"/>
    <lineage>
        <taxon>unclassified sequences</taxon>
        <taxon>metagenomes</taxon>
        <taxon>ecological metagenomes</taxon>
    </lineage>
</organism>
<keyword evidence="7 11" id="KW-0812">Transmembrane</keyword>
<dbReference type="Pfam" id="PF11612">
    <property type="entry name" value="T2SSJ"/>
    <property type="match status" value="1"/>
</dbReference>
<dbReference type="NCBIfam" id="TIGR01711">
    <property type="entry name" value="gspJ"/>
    <property type="match status" value="1"/>
</dbReference>
<dbReference type="AlphaFoldDB" id="A0A3B1BHF5"/>
<dbReference type="Pfam" id="PF07963">
    <property type="entry name" value="N_methyl"/>
    <property type="match status" value="1"/>
</dbReference>
<keyword evidence="6" id="KW-0997">Cell inner membrane</keyword>
<dbReference type="InterPro" id="IPR010055">
    <property type="entry name" value="T2SS_protein-GspJ"/>
</dbReference>
<evidence type="ECO:0000256" key="1">
    <source>
        <dbReference type="ARBA" id="ARBA00004377"/>
    </source>
</evidence>
<keyword evidence="8 11" id="KW-1133">Transmembrane helix</keyword>
<name>A0A3B1BHF5_9ZZZZ</name>
<keyword evidence="5" id="KW-0488">Methylation</keyword>
<evidence type="ECO:0000256" key="4">
    <source>
        <dbReference type="ARBA" id="ARBA00022475"/>
    </source>
</evidence>
<evidence type="ECO:0000256" key="2">
    <source>
        <dbReference type="ARBA" id="ARBA00011084"/>
    </source>
</evidence>
<dbReference type="GO" id="GO:0005886">
    <property type="term" value="C:plasma membrane"/>
    <property type="evidence" value="ECO:0007669"/>
    <property type="project" value="UniProtKB-SubCell"/>
</dbReference>
<keyword evidence="9 11" id="KW-0472">Membrane</keyword>
<feature type="transmembrane region" description="Helical" evidence="11">
    <location>
        <begin position="12"/>
        <end position="35"/>
    </location>
</feature>
<evidence type="ECO:0000256" key="8">
    <source>
        <dbReference type="ARBA" id="ARBA00022989"/>
    </source>
</evidence>
<dbReference type="InterPro" id="IPR051621">
    <property type="entry name" value="T2SS_protein_J"/>
</dbReference>
<dbReference type="InterPro" id="IPR012902">
    <property type="entry name" value="N_methyl_site"/>
</dbReference>
<sequence>MNRHFPTINKGFTLLELLVAMSIFALLSIMAYAGLDTVLDTRRILEQNMDRLSEIQKSVLFISRDLRQIADRGIRDQYGDYKPALSASSLNVGLNTPIIEFTHSGYSNPLGAKRSHLQRIAYHLKDQVLYRDSWQVLDRAQDSPPYQARLCGNIESIGFRYMDDKGEWHSQWPPVNNTASTPPAGQAGSVSSSSLLPRAVEFSLKLSDWGTIIRLLRLPESNV</sequence>
<dbReference type="Gene3D" id="3.10.610.10">
    <property type="entry name" value="GSPII I/J protein-like"/>
    <property type="match status" value="1"/>
</dbReference>
<evidence type="ECO:0000256" key="6">
    <source>
        <dbReference type="ARBA" id="ARBA00022519"/>
    </source>
</evidence>
<evidence type="ECO:0000256" key="7">
    <source>
        <dbReference type="ARBA" id="ARBA00022692"/>
    </source>
</evidence>
<dbReference type="Gene3D" id="2.10.70.20">
    <property type="entry name" value="gspk-gspi-gspj complex like domains"/>
    <property type="match status" value="1"/>
</dbReference>
<comment type="similarity">
    <text evidence="2">Belongs to the GSP J family.</text>
</comment>
<evidence type="ECO:0000256" key="3">
    <source>
        <dbReference type="ARBA" id="ARBA00021539"/>
    </source>
</evidence>
<proteinExistence type="inferred from homology"/>
<reference evidence="12" key="1">
    <citation type="submission" date="2018-06" db="EMBL/GenBank/DDBJ databases">
        <authorList>
            <person name="Zhirakovskaya E."/>
        </authorList>
    </citation>
    <scope>NUCLEOTIDE SEQUENCE</scope>
</reference>
<evidence type="ECO:0000256" key="9">
    <source>
        <dbReference type="ARBA" id="ARBA00023136"/>
    </source>
</evidence>
<protein>
    <recommendedName>
        <fullName evidence="3">Type II secretion system protein J</fullName>
    </recommendedName>
</protein>
<accession>A0A3B1BHF5</accession>
<dbReference type="PANTHER" id="PTHR39583:SF2">
    <property type="entry name" value="TYPE II SECRETION SYSTEM PROTEIN J"/>
    <property type="match status" value="1"/>
</dbReference>
<dbReference type="GO" id="GO:0015628">
    <property type="term" value="P:protein secretion by the type II secretion system"/>
    <property type="evidence" value="ECO:0007669"/>
    <property type="project" value="InterPro"/>
</dbReference>
<feature type="compositionally biased region" description="Polar residues" evidence="10">
    <location>
        <begin position="173"/>
        <end position="190"/>
    </location>
</feature>
<dbReference type="PANTHER" id="PTHR39583">
    <property type="entry name" value="TYPE II SECRETION SYSTEM PROTEIN J-RELATED"/>
    <property type="match status" value="1"/>
</dbReference>
<feature type="region of interest" description="Disordered" evidence="10">
    <location>
        <begin position="170"/>
        <end position="190"/>
    </location>
</feature>
<comment type="subcellular location">
    <subcellularLocation>
        <location evidence="1">Cell inner membrane</location>
        <topology evidence="1">Single-pass membrane protein</topology>
    </subcellularLocation>
</comment>
<evidence type="ECO:0000256" key="5">
    <source>
        <dbReference type="ARBA" id="ARBA00022481"/>
    </source>
</evidence>
<dbReference type="NCBIfam" id="TIGR02532">
    <property type="entry name" value="IV_pilin_GFxxxE"/>
    <property type="match status" value="1"/>
</dbReference>
<evidence type="ECO:0000256" key="10">
    <source>
        <dbReference type="SAM" id="MobiDB-lite"/>
    </source>
</evidence>
<dbReference type="EMBL" id="UOFY01000069">
    <property type="protein sequence ID" value="VAX11513.1"/>
    <property type="molecule type" value="Genomic_DNA"/>
</dbReference>
<keyword evidence="4" id="KW-1003">Cell membrane</keyword>
<dbReference type="GO" id="GO:0015627">
    <property type="term" value="C:type II protein secretion system complex"/>
    <property type="evidence" value="ECO:0007669"/>
    <property type="project" value="InterPro"/>
</dbReference>
<gene>
    <name evidence="12" type="ORF">MNBD_GAMMA25-1014</name>
</gene>
<dbReference type="InterPro" id="IPR045584">
    <property type="entry name" value="Pilin-like"/>
</dbReference>
<dbReference type="SUPFAM" id="SSF54523">
    <property type="entry name" value="Pili subunits"/>
    <property type="match status" value="1"/>
</dbReference>
<evidence type="ECO:0000256" key="11">
    <source>
        <dbReference type="SAM" id="Phobius"/>
    </source>
</evidence>